<comment type="subcellular location">
    <subcellularLocation>
        <location evidence="1">Cell membrane</location>
        <topology evidence="1">Multi-pass membrane protein</topology>
    </subcellularLocation>
</comment>
<evidence type="ECO:0000313" key="10">
    <source>
        <dbReference type="Proteomes" id="UP000437931"/>
    </source>
</evidence>
<keyword evidence="3 6" id="KW-0812">Transmembrane</keyword>
<keyword evidence="5 6" id="KW-0472">Membrane</keyword>
<feature type="transmembrane region" description="Helical" evidence="6">
    <location>
        <begin position="115"/>
        <end position="135"/>
    </location>
</feature>
<dbReference type="Proteomes" id="UP000439314">
    <property type="component" value="Unassembled WGS sequence"/>
</dbReference>
<name>A0A6N7QHH9_9XANT</name>
<evidence type="ECO:0000256" key="6">
    <source>
        <dbReference type="SAM" id="Phobius"/>
    </source>
</evidence>
<evidence type="ECO:0000313" key="11">
    <source>
        <dbReference type="Proteomes" id="UP000439314"/>
    </source>
</evidence>
<keyword evidence="8" id="KW-0808">Transferase</keyword>
<dbReference type="EMBL" id="WJPN01000014">
    <property type="protein sequence ID" value="MRH01685.1"/>
    <property type="molecule type" value="Genomic_DNA"/>
</dbReference>
<proteinExistence type="predicted"/>
<dbReference type="GO" id="GO:0016740">
    <property type="term" value="F:transferase activity"/>
    <property type="evidence" value="ECO:0007669"/>
    <property type="project" value="UniProtKB-KW"/>
</dbReference>
<evidence type="ECO:0000256" key="5">
    <source>
        <dbReference type="ARBA" id="ARBA00023136"/>
    </source>
</evidence>
<feature type="domain" description="Aminoglycoside phosphotransferase" evidence="7">
    <location>
        <begin position="323"/>
        <end position="519"/>
    </location>
</feature>
<evidence type="ECO:0000256" key="2">
    <source>
        <dbReference type="ARBA" id="ARBA00022475"/>
    </source>
</evidence>
<dbReference type="EMBL" id="WJPM01000014">
    <property type="protein sequence ID" value="MRH76017.1"/>
    <property type="molecule type" value="Genomic_DNA"/>
</dbReference>
<dbReference type="InterPro" id="IPR011009">
    <property type="entry name" value="Kinase-like_dom_sf"/>
</dbReference>
<comment type="caution">
    <text evidence="8">The sequence shown here is derived from an EMBL/GenBank/DDBJ whole genome shotgun (WGS) entry which is preliminary data.</text>
</comment>
<evidence type="ECO:0000256" key="1">
    <source>
        <dbReference type="ARBA" id="ARBA00004651"/>
    </source>
</evidence>
<keyword evidence="4 6" id="KW-1133">Transmembrane helix</keyword>
<evidence type="ECO:0000256" key="3">
    <source>
        <dbReference type="ARBA" id="ARBA00022692"/>
    </source>
</evidence>
<protein>
    <submittedName>
        <fullName evidence="8">Phosphotransferase</fullName>
    </submittedName>
</protein>
<evidence type="ECO:0000313" key="9">
    <source>
        <dbReference type="EMBL" id="MRH76017.1"/>
    </source>
</evidence>
<keyword evidence="10" id="KW-1185">Reference proteome</keyword>
<gene>
    <name evidence="8" type="ORF">GIY21_15420</name>
    <name evidence="9" type="ORF">GIY22_15435</name>
</gene>
<feature type="transmembrane region" description="Helical" evidence="6">
    <location>
        <begin position="229"/>
        <end position="248"/>
    </location>
</feature>
<dbReference type="GO" id="GO:0005886">
    <property type="term" value="C:plasma membrane"/>
    <property type="evidence" value="ECO:0007669"/>
    <property type="project" value="UniProtKB-SubCell"/>
</dbReference>
<evidence type="ECO:0000259" key="7">
    <source>
        <dbReference type="Pfam" id="PF01636"/>
    </source>
</evidence>
<dbReference type="InterPro" id="IPR002575">
    <property type="entry name" value="Aminoglycoside_PTrfase"/>
</dbReference>
<sequence>MREVMSLPLFVLAVIALMTAHVVRTVRWRILLSACDVQVSNVRPLTALSVGYLVNTLLPLRLGELVRTWLLSSTTRSRFSTVLGTVVVERLVDLLVVGLLMSVTVGYHARLNAVAWTLLIPFAAVLGLFAIRSLLGLRRSLWLLASIFNEGIKSAILHLFFVVLELIFNRRIFRSARFWGLTLLMWGLYLGSLVLFARASQASLWALFSSVYVHALDLRSLLSLNLHDAWLLTYLTLPVPLILIYAYLSGFNALSGLRAALRAATRLEHYSGSVPGGRLHGFRSDDQYHSFLDRYFRGEGGLLSDFEQRGIGDVQVHRVFHGGSGAITALVEVDNRLRVRKFASGSLADKLAIQHDWLHAHREELPLVQVLSTRADNGDYFYDMAYVGGSRDLYEGIHTDPLEHSISTLDHVIDAMAAFHQLTRAEDAGADVVGAYVDAKVIANFAVIEREFEDIFQLQVINLNGESFELSKLQFLKNRAWFVSKFRHRQQASIHGDLTIENIMLDASAENSKWFLIDPNPVNGFQSPLIDFAKLMQSLHLGYEALHKMPRATLSDNKMSVGLHRSAQYERIHAHVTKEIERRFGSDVVKEVALHEIVNYLRLIPYQLRASREAGLAFFGCLCILVREFDRMYPGEIGA</sequence>
<dbReference type="Proteomes" id="UP000437931">
    <property type="component" value="Unassembled WGS sequence"/>
</dbReference>
<evidence type="ECO:0000256" key="4">
    <source>
        <dbReference type="ARBA" id="ARBA00022989"/>
    </source>
</evidence>
<dbReference type="Pfam" id="PF01636">
    <property type="entry name" value="APH"/>
    <property type="match status" value="1"/>
</dbReference>
<feature type="transmembrane region" description="Helical" evidence="6">
    <location>
        <begin position="178"/>
        <end position="197"/>
    </location>
</feature>
<feature type="transmembrane region" description="Helical" evidence="6">
    <location>
        <begin position="91"/>
        <end position="109"/>
    </location>
</feature>
<keyword evidence="2" id="KW-1003">Cell membrane</keyword>
<reference evidence="10 11" key="1">
    <citation type="submission" date="2019-11" db="EMBL/GenBank/DDBJ databases">
        <title>First report of rice panicle blight caused by Xanthomonas sp. in Iran.</title>
        <authorList>
            <person name="Mirghasempour S.A."/>
            <person name="Huang S."/>
            <person name="Brady C.L."/>
            <person name="Studholme D.J."/>
        </authorList>
    </citation>
    <scope>NUCLEOTIDE SEQUENCE [LARGE SCALE GENOMIC DNA]</scope>
    <source>
        <strain evidence="8 11">ASD011</strain>
        <strain evidence="10">SAM114</strain>
    </source>
</reference>
<dbReference type="Pfam" id="PF03706">
    <property type="entry name" value="LPG_synthase_TM"/>
    <property type="match status" value="1"/>
</dbReference>
<accession>A0A6N7QHH9</accession>
<evidence type="ECO:0000313" key="8">
    <source>
        <dbReference type="EMBL" id="MRH01685.1"/>
    </source>
</evidence>
<organism evidence="8 11">
    <name type="scientific">Xanthomonas sontii</name>
    <dbReference type="NCBI Taxonomy" id="2650745"/>
    <lineage>
        <taxon>Bacteria</taxon>
        <taxon>Pseudomonadati</taxon>
        <taxon>Pseudomonadota</taxon>
        <taxon>Gammaproteobacteria</taxon>
        <taxon>Lysobacterales</taxon>
        <taxon>Lysobacteraceae</taxon>
        <taxon>Xanthomonas</taxon>
    </lineage>
</organism>
<dbReference type="InterPro" id="IPR022791">
    <property type="entry name" value="L-PG_synthase/AglD"/>
</dbReference>
<dbReference type="SUPFAM" id="SSF56112">
    <property type="entry name" value="Protein kinase-like (PK-like)"/>
    <property type="match status" value="1"/>
</dbReference>
<dbReference type="AlphaFoldDB" id="A0A6N7QHH9"/>
<reference evidence="9" key="2">
    <citation type="journal article" date="2020" name="Plant Dis.">
        <title>A Grain Rot of Rice in Iran Caused by a Xanthomonas Strain Closely Related to X. sacchari.</title>
        <authorList>
            <person name="Mirghasempour S.A."/>
            <person name="Huang S."/>
            <person name="Studholme D.J."/>
            <person name="Brady C.L."/>
        </authorList>
    </citation>
    <scope>NUCLEOTIDE SEQUENCE</scope>
    <source>
        <strain evidence="9">SAM114</strain>
    </source>
</reference>